<evidence type="ECO:0000313" key="2">
    <source>
        <dbReference type="Proteomes" id="UP001560573"/>
    </source>
</evidence>
<accession>A0ABV3ZPK8</accession>
<dbReference type="PANTHER" id="PTHR38477">
    <property type="entry name" value="HYPOTHETICAL EXPORTED PROTEIN"/>
    <property type="match status" value="1"/>
</dbReference>
<dbReference type="Pfam" id="PF13645">
    <property type="entry name" value="YkuD_2"/>
    <property type="match status" value="1"/>
</dbReference>
<keyword evidence="2" id="KW-1185">Reference proteome</keyword>
<sequence>MKYTVILVLIFAGCKGFGKDAKPVHAFSANDSLRNEFPANKLDSLIKLAIVFNHGNGLNEEIVFFADLSMHSGLPRFAVVDLKQKKILKRGLVAHGCGASLYAINASFSNKPNSNCSSLGKYKIGGKYKGQFGSAYKLHGLDKTNSNAYQRAVVLHAYGCVPDVASYPVYTCNSKGCAMVSYKFLAALSAYIDGSEKPLLLWIVN</sequence>
<gene>
    <name evidence="1" type="ORF">QTN47_26995</name>
</gene>
<organism evidence="1 2">
    <name type="scientific">Danxiaibacter flavus</name>
    <dbReference type="NCBI Taxonomy" id="3049108"/>
    <lineage>
        <taxon>Bacteria</taxon>
        <taxon>Pseudomonadati</taxon>
        <taxon>Bacteroidota</taxon>
        <taxon>Chitinophagia</taxon>
        <taxon>Chitinophagales</taxon>
        <taxon>Chitinophagaceae</taxon>
        <taxon>Danxiaibacter</taxon>
    </lineage>
</organism>
<protein>
    <submittedName>
        <fullName evidence="1">Murein L,D-transpeptidase catalytic domain family protein</fullName>
    </submittedName>
</protein>
<dbReference type="EMBL" id="JAULBC010000014">
    <property type="protein sequence ID" value="MEX6691186.1"/>
    <property type="molecule type" value="Genomic_DNA"/>
</dbReference>
<proteinExistence type="predicted"/>
<dbReference type="Proteomes" id="UP001560573">
    <property type="component" value="Unassembled WGS sequence"/>
</dbReference>
<comment type="caution">
    <text evidence="1">The sequence shown here is derived from an EMBL/GenBank/DDBJ whole genome shotgun (WGS) entry which is preliminary data.</text>
</comment>
<reference evidence="1 2" key="1">
    <citation type="submission" date="2023-07" db="EMBL/GenBank/DDBJ databases">
        <authorList>
            <person name="Lian W.-H."/>
        </authorList>
    </citation>
    <scope>NUCLEOTIDE SEQUENCE [LARGE SCALE GENOMIC DNA]</scope>
    <source>
        <strain evidence="1 2">SYSU DXS3180</strain>
    </source>
</reference>
<dbReference type="RefSeq" id="WP_369332602.1">
    <property type="nucleotide sequence ID" value="NZ_JAULBC010000014.1"/>
</dbReference>
<dbReference type="PANTHER" id="PTHR38477:SF1">
    <property type="entry name" value="MUREIN L,D-TRANSPEPTIDASE CATALYTIC DOMAIN FAMILY PROTEIN"/>
    <property type="match status" value="1"/>
</dbReference>
<dbReference type="InterPro" id="IPR032676">
    <property type="entry name" value="YkuD_2"/>
</dbReference>
<evidence type="ECO:0000313" key="1">
    <source>
        <dbReference type="EMBL" id="MEX6691186.1"/>
    </source>
</evidence>
<name>A0ABV3ZPK8_9BACT</name>